<proteinExistence type="predicted"/>
<dbReference type="AlphaFoldDB" id="A0AAX3WD81"/>
<reference evidence="2" key="1">
    <citation type="journal article" date="2022" name="Biotechnol. Bioprocess Eng.">
        <title>Pan-genome Analysis Reveals Comparative Genomic Features of Central Metabolic Pathways in Methylorubrum extorquens.</title>
        <authorList>
            <person name="Lee G.M."/>
            <person name="Scott-Nevros Z.K."/>
            <person name="Lee S.-M."/>
            <person name="Kim D."/>
        </authorList>
    </citation>
    <scope>NUCLEOTIDE SEQUENCE</scope>
    <source>
        <strain evidence="2">ATCC 55366</strain>
    </source>
</reference>
<keyword evidence="1" id="KW-1133">Transmembrane helix</keyword>
<protein>
    <submittedName>
        <fullName evidence="2">Uncharacterized protein</fullName>
    </submittedName>
</protein>
<sequence>MTAGRAVRRPTSTEWVGLGFLAGAAGLVFIAVSDFDAAVTGLSAGAELIEVSSHAPAALPAAIGLSAFAAMLLRRKGTPRGDTRLMAAALACIPLMLLLPIPYLLTWRAILTDHGYTPCETTVAGRRAVYRWGRTASGSCR</sequence>
<organism evidence="2 3">
    <name type="scientific">Methylorubrum extorquens</name>
    <name type="common">Methylobacterium dichloromethanicum</name>
    <name type="synonym">Methylobacterium extorquens</name>
    <dbReference type="NCBI Taxonomy" id="408"/>
    <lineage>
        <taxon>Bacteria</taxon>
        <taxon>Pseudomonadati</taxon>
        <taxon>Pseudomonadota</taxon>
        <taxon>Alphaproteobacteria</taxon>
        <taxon>Hyphomicrobiales</taxon>
        <taxon>Methylobacteriaceae</taxon>
        <taxon>Methylorubrum</taxon>
    </lineage>
</organism>
<accession>A0AAX3WD81</accession>
<keyword evidence="1" id="KW-0472">Membrane</keyword>
<name>A0AAX3WD81_METEX</name>
<feature type="transmembrane region" description="Helical" evidence="1">
    <location>
        <begin position="12"/>
        <end position="33"/>
    </location>
</feature>
<evidence type="ECO:0000313" key="2">
    <source>
        <dbReference type="EMBL" id="WHQ67994.1"/>
    </source>
</evidence>
<dbReference type="EMBL" id="CP073633">
    <property type="protein sequence ID" value="WHQ67994.1"/>
    <property type="molecule type" value="Genomic_DNA"/>
</dbReference>
<gene>
    <name evidence="2" type="ORF">KEC54_16530</name>
</gene>
<dbReference type="Proteomes" id="UP001223720">
    <property type="component" value="Chromosome"/>
</dbReference>
<feature type="transmembrane region" description="Helical" evidence="1">
    <location>
        <begin position="85"/>
        <end position="105"/>
    </location>
</feature>
<dbReference type="RefSeq" id="WP_056118353.1">
    <property type="nucleotide sequence ID" value="NZ_CP073633.1"/>
</dbReference>
<keyword evidence="1" id="KW-0812">Transmembrane</keyword>
<evidence type="ECO:0000313" key="3">
    <source>
        <dbReference type="Proteomes" id="UP001223720"/>
    </source>
</evidence>
<evidence type="ECO:0000256" key="1">
    <source>
        <dbReference type="SAM" id="Phobius"/>
    </source>
</evidence>
<feature type="transmembrane region" description="Helical" evidence="1">
    <location>
        <begin position="53"/>
        <end position="73"/>
    </location>
</feature>